<protein>
    <recommendedName>
        <fullName evidence="3">Roadblock/LAMTOR2 domain-containing protein</fullName>
    </recommendedName>
</protein>
<evidence type="ECO:0000313" key="2">
    <source>
        <dbReference type="Proteomes" id="UP000779507"/>
    </source>
</evidence>
<reference evidence="1 2" key="1">
    <citation type="submission" date="2020-05" db="EMBL/GenBank/DDBJ databases">
        <title>Genomic Encyclopedia of Type Strains, Phase IV (KMG-V): Genome sequencing to study the core and pangenomes of soil and plant-associated prokaryotes.</title>
        <authorList>
            <person name="Whitman W."/>
        </authorList>
    </citation>
    <scope>NUCLEOTIDE SEQUENCE [LARGE SCALE GENOMIC DNA]</scope>
    <source>
        <strain evidence="1 2">9A</strain>
    </source>
</reference>
<comment type="caution">
    <text evidence="1">The sequence shown here is derived from an EMBL/GenBank/DDBJ whole genome shotgun (WGS) entry which is preliminary data.</text>
</comment>
<name>A0ABX2FMB2_9BACT</name>
<dbReference type="RefSeq" id="WP_317171048.1">
    <property type="nucleotide sequence ID" value="NZ_JABSNP010000004.1"/>
</dbReference>
<keyword evidence="2" id="KW-1185">Reference proteome</keyword>
<dbReference type="Proteomes" id="UP000779507">
    <property type="component" value="Unassembled WGS sequence"/>
</dbReference>
<evidence type="ECO:0008006" key="3">
    <source>
        <dbReference type="Google" id="ProtNLM"/>
    </source>
</evidence>
<proteinExistence type="predicted"/>
<accession>A0ABX2FMB2</accession>
<evidence type="ECO:0000313" key="1">
    <source>
        <dbReference type="EMBL" id="NRT18293.1"/>
    </source>
</evidence>
<organism evidence="1 2">
    <name type="scientific">Hymenobacter caeli</name>
    <dbReference type="NCBI Taxonomy" id="2735894"/>
    <lineage>
        <taxon>Bacteria</taxon>
        <taxon>Pseudomonadati</taxon>
        <taxon>Bacteroidota</taxon>
        <taxon>Cytophagia</taxon>
        <taxon>Cytophagales</taxon>
        <taxon>Hymenobacteraceae</taxon>
        <taxon>Hymenobacter</taxon>
    </lineage>
</organism>
<sequence length="150" mass="15887">MKARTYRKLVEKKNQELALASAAAVPAGPHPAAAGAVQNILADLPQLMAVAIVDVTSGMSLASHSNSPAINPDTAAAYNTEVVKQKQKAMAALKLQGETIEDILITLTNQLHLIKLSTSGTKFIYLVVNMRDTNLAIAREVLRANASGLD</sequence>
<dbReference type="EMBL" id="JABSNP010000004">
    <property type="protein sequence ID" value="NRT18293.1"/>
    <property type="molecule type" value="Genomic_DNA"/>
</dbReference>
<gene>
    <name evidence="1" type="ORF">HNP98_001110</name>
</gene>